<dbReference type="Proteomes" id="UP000001784">
    <property type="component" value="Chromosome"/>
</dbReference>
<dbReference type="STRING" id="335543.Sfum_2440"/>
<evidence type="ECO:0000256" key="1">
    <source>
        <dbReference type="SAM" id="MobiDB-lite"/>
    </source>
</evidence>
<dbReference type="HOGENOM" id="CLU_1805209_0_0_7"/>
<dbReference type="InParanoid" id="A0LL18"/>
<evidence type="ECO:0000313" key="3">
    <source>
        <dbReference type="Proteomes" id="UP000001784"/>
    </source>
</evidence>
<gene>
    <name evidence="2" type="ordered locus">Sfum_2440</name>
</gene>
<organism evidence="2 3">
    <name type="scientific">Syntrophobacter fumaroxidans (strain DSM 10017 / MPOB)</name>
    <dbReference type="NCBI Taxonomy" id="335543"/>
    <lineage>
        <taxon>Bacteria</taxon>
        <taxon>Pseudomonadati</taxon>
        <taxon>Thermodesulfobacteriota</taxon>
        <taxon>Syntrophobacteria</taxon>
        <taxon>Syntrophobacterales</taxon>
        <taxon>Syntrophobacteraceae</taxon>
        <taxon>Syntrophobacter</taxon>
    </lineage>
</organism>
<proteinExistence type="predicted"/>
<dbReference type="EMBL" id="CP000478">
    <property type="protein sequence ID" value="ABK18120.1"/>
    <property type="molecule type" value="Genomic_DNA"/>
</dbReference>
<name>A0LL18_SYNFM</name>
<evidence type="ECO:0000313" key="2">
    <source>
        <dbReference type="EMBL" id="ABK18120.1"/>
    </source>
</evidence>
<accession>A0LL18</accession>
<keyword evidence="3" id="KW-1185">Reference proteome</keyword>
<dbReference type="AlphaFoldDB" id="A0LL18"/>
<feature type="region of interest" description="Disordered" evidence="1">
    <location>
        <begin position="58"/>
        <end position="109"/>
    </location>
</feature>
<reference evidence="2 3" key="1">
    <citation type="submission" date="2006-10" db="EMBL/GenBank/DDBJ databases">
        <title>Complete sequence of Syntrophobacter fumaroxidans MPOB.</title>
        <authorList>
            <consortium name="US DOE Joint Genome Institute"/>
            <person name="Copeland A."/>
            <person name="Lucas S."/>
            <person name="Lapidus A."/>
            <person name="Barry K."/>
            <person name="Detter J.C."/>
            <person name="Glavina del Rio T."/>
            <person name="Hammon N."/>
            <person name="Israni S."/>
            <person name="Pitluck S."/>
            <person name="Goltsman E.G."/>
            <person name="Martinez M."/>
            <person name="Schmutz J."/>
            <person name="Larimer F."/>
            <person name="Land M."/>
            <person name="Hauser L."/>
            <person name="Kyrpides N."/>
            <person name="Kim E."/>
            <person name="Boone D.R."/>
            <person name="Brockman F."/>
            <person name="Culley D."/>
            <person name="Ferry J."/>
            <person name="Gunsalus R."/>
            <person name="McInerney M.J."/>
            <person name="Morrison M."/>
            <person name="Plugge C."/>
            <person name="Rohlin L."/>
            <person name="Scholten J."/>
            <person name="Sieber J."/>
            <person name="Stams A.J.M."/>
            <person name="Worm P."/>
            <person name="Henstra A.M."/>
            <person name="Richardson P."/>
        </authorList>
    </citation>
    <scope>NUCLEOTIDE SEQUENCE [LARGE SCALE GENOMIC DNA]</scope>
    <source>
        <strain evidence="3">DSM 10017 / MPOB</strain>
    </source>
</reference>
<protein>
    <submittedName>
        <fullName evidence="2">Uncharacterized protein</fullName>
    </submittedName>
</protein>
<dbReference type="KEGG" id="sfu:Sfum_2440"/>
<sequence>MIRLRSARRSPLTARTFATPWKAKPRELSNAGYTAVSTLPVDIRLEGYARKGFWRTVPTGAHRRGGSLSKQRPPSPNGTRSFRSAAGWEHGGRESGPRPPGRVAELVGGIGGPHGTLSLVFRGSRGIYPLEEEHGEKKKDIRE</sequence>
<feature type="compositionally biased region" description="Polar residues" evidence="1">
    <location>
        <begin position="68"/>
        <end position="82"/>
    </location>
</feature>